<keyword evidence="4" id="KW-1185">Reference proteome</keyword>
<dbReference type="EMBL" id="FP929137">
    <property type="protein sequence ID" value="CBY00039.1"/>
    <property type="molecule type" value="Genomic_DNA"/>
</dbReference>
<dbReference type="STRING" id="985895.E5A8U4"/>
<sequence length="611" mass="67437">MMDPQHDHDDDRVSPVSYSHRGWSPPPRFQEVHQQPATGAFSGIQYSPPSPPSAHPTLHEHAEIGTGQRLSQENDTHQSGYDNFQWCSTQNNPAGLEVDEAPLLESDSFSRYYTDEKLPCGPDHNVVPPTPDYSAPEVVPGQFLPQSLAERPLPPSPGGSSMPISPHPRVSDFTEQAGHPRSSSSDKIPVPEPANDRTYWGMKKRKFFILVACVLIWVIALAMGLGLGLGLGLKGSSSDDGPTDPICRSNPELCMGGALSAKYISQRGAFNGSGIALAGESWNTGQRRIFTLYFQHHTGDIRFMQYTTDRKWIGGTKAETVAGDVKDASPISAVSYAVNSTQYVTRTNQTEIWQAGHLNELNLKAFSAPTSGLQACWKGNYYGDSDFSRFPTASGITNQQPFDERLGMNLWFATDNSTFQQYAWYNGQDVWVPVQEWKDVNGHAGVGCYSWGEGTSTYTMLVNKENDVEFWWRDTNTTRPATEAHPINKWTNASNAAIRGVYPASSLGFTTYFYAQMEDRTIQGFNVTFASENTTFVPDETFTITDPAGPVKGLGGTHMSVTAFAERDANRRTIWDSLYVFYQAEGDDITAFTRPLAGGEWTKGKLAIPLE</sequence>
<feature type="region of interest" description="Disordered" evidence="1">
    <location>
        <begin position="1"/>
        <end position="88"/>
    </location>
</feature>
<dbReference type="VEuPathDB" id="FungiDB:LEMA_P076280.1"/>
<keyword evidence="2" id="KW-0812">Transmembrane</keyword>
<evidence type="ECO:0008006" key="5">
    <source>
        <dbReference type="Google" id="ProtNLM"/>
    </source>
</evidence>
<dbReference type="Proteomes" id="UP000002668">
    <property type="component" value="Genome"/>
</dbReference>
<feature type="transmembrane region" description="Helical" evidence="2">
    <location>
        <begin position="207"/>
        <end position="233"/>
    </location>
</feature>
<feature type="compositionally biased region" description="Basic and acidic residues" evidence="1">
    <location>
        <begin position="1"/>
        <end position="13"/>
    </location>
</feature>
<dbReference type="InParanoid" id="E5A8U4"/>
<reference evidence="4" key="1">
    <citation type="journal article" date="2011" name="Nat. Commun.">
        <title>Effector diversification within compartments of the Leptosphaeria maculans genome affected by Repeat-Induced Point mutations.</title>
        <authorList>
            <person name="Rouxel T."/>
            <person name="Grandaubert J."/>
            <person name="Hane J.K."/>
            <person name="Hoede C."/>
            <person name="van de Wouw A.P."/>
            <person name="Couloux A."/>
            <person name="Dominguez V."/>
            <person name="Anthouard V."/>
            <person name="Bally P."/>
            <person name="Bourras S."/>
            <person name="Cozijnsen A.J."/>
            <person name="Ciuffetti L.M."/>
            <person name="Degrave A."/>
            <person name="Dilmaghani A."/>
            <person name="Duret L."/>
            <person name="Fudal I."/>
            <person name="Goodwin S.B."/>
            <person name="Gout L."/>
            <person name="Glaser N."/>
            <person name="Linglin J."/>
            <person name="Kema G.H.J."/>
            <person name="Lapalu N."/>
            <person name="Lawrence C.B."/>
            <person name="May K."/>
            <person name="Meyer M."/>
            <person name="Ollivier B."/>
            <person name="Poulain J."/>
            <person name="Schoch C.L."/>
            <person name="Simon A."/>
            <person name="Spatafora J.W."/>
            <person name="Stachowiak A."/>
            <person name="Turgeon B.G."/>
            <person name="Tyler B.M."/>
            <person name="Vincent D."/>
            <person name="Weissenbach J."/>
            <person name="Amselem J."/>
            <person name="Quesneville H."/>
            <person name="Oliver R.P."/>
            <person name="Wincker P."/>
            <person name="Balesdent M.-H."/>
            <person name="Howlett B.J."/>
        </authorList>
    </citation>
    <scope>NUCLEOTIDE SEQUENCE [LARGE SCALE GENOMIC DNA]</scope>
    <source>
        <strain evidence="4">JN3 / isolate v23.1.3 / race Av1-4-5-6-7-8</strain>
    </source>
</reference>
<evidence type="ECO:0000313" key="4">
    <source>
        <dbReference type="Proteomes" id="UP000002668"/>
    </source>
</evidence>
<evidence type="ECO:0000256" key="2">
    <source>
        <dbReference type="SAM" id="Phobius"/>
    </source>
</evidence>
<dbReference type="OrthoDB" id="3923199at2759"/>
<organism evidence="4">
    <name type="scientific">Leptosphaeria maculans (strain JN3 / isolate v23.1.3 / race Av1-4-5-6-7-8)</name>
    <name type="common">Blackleg fungus</name>
    <name type="synonym">Phoma lingam</name>
    <dbReference type="NCBI Taxonomy" id="985895"/>
    <lineage>
        <taxon>Eukaryota</taxon>
        <taxon>Fungi</taxon>
        <taxon>Dikarya</taxon>
        <taxon>Ascomycota</taxon>
        <taxon>Pezizomycotina</taxon>
        <taxon>Dothideomycetes</taxon>
        <taxon>Pleosporomycetidae</taxon>
        <taxon>Pleosporales</taxon>
        <taxon>Pleosporineae</taxon>
        <taxon>Leptosphaeriaceae</taxon>
        <taxon>Plenodomus</taxon>
        <taxon>Plenodomus lingam/Leptosphaeria maculans species complex</taxon>
    </lineage>
</organism>
<feature type="compositionally biased region" description="Low complexity" evidence="1">
    <location>
        <begin position="158"/>
        <end position="168"/>
    </location>
</feature>
<dbReference type="AlphaFoldDB" id="E5A8U4"/>
<dbReference type="eggNOG" id="ENOG502SH5V">
    <property type="taxonomic scope" value="Eukaryota"/>
</dbReference>
<feature type="compositionally biased region" description="Polar residues" evidence="1">
    <location>
        <begin position="68"/>
        <end position="88"/>
    </location>
</feature>
<accession>E5A8U4</accession>
<dbReference type="Gene3D" id="2.120.10.70">
    <property type="entry name" value="Fucose-specific lectin"/>
    <property type="match status" value="1"/>
</dbReference>
<dbReference type="SUPFAM" id="SSF89372">
    <property type="entry name" value="Fucose-specific lectin"/>
    <property type="match status" value="1"/>
</dbReference>
<dbReference type="OMA" id="YFQHHTG"/>
<gene>
    <name evidence="3" type="ORF">LEMA_P076280.1</name>
</gene>
<keyword evidence="2" id="KW-0472">Membrane</keyword>
<feature type="region of interest" description="Disordered" evidence="1">
    <location>
        <begin position="147"/>
        <end position="192"/>
    </location>
</feature>
<evidence type="ECO:0000256" key="1">
    <source>
        <dbReference type="SAM" id="MobiDB-lite"/>
    </source>
</evidence>
<dbReference type="HOGENOM" id="CLU_030824_1_0_1"/>
<evidence type="ECO:0000313" key="3">
    <source>
        <dbReference type="EMBL" id="CBY00039.1"/>
    </source>
</evidence>
<keyword evidence="2" id="KW-1133">Transmembrane helix</keyword>
<proteinExistence type="predicted"/>
<name>E5A8U4_LEPMJ</name>
<protein>
    <recommendedName>
        <fullName evidence="5">Fucose-specific lectin</fullName>
    </recommendedName>
</protein>